<dbReference type="PANTHER" id="PTHR33371:SF4">
    <property type="entry name" value="INTERMEMBRANE PHOSPHOLIPID TRANSPORT SYSTEM BINDING PROTEIN MLAD"/>
    <property type="match status" value="1"/>
</dbReference>
<dbReference type="InterPro" id="IPR030970">
    <property type="entry name" value="ABC_MlaD"/>
</dbReference>
<dbReference type="KEGG" id="dal:Dalk_4433"/>
<name>B8FNE3_DESAL</name>
<protein>
    <submittedName>
        <fullName evidence="3">Mammalian cell entry related domain protein</fullName>
    </submittedName>
</protein>
<dbReference type="Proteomes" id="UP000000739">
    <property type="component" value="Chromosome"/>
</dbReference>
<sequence length="148" mass="15595">MGKQSIELVVGVFVLVCLLCVAYLTVKVGRMDVLGGDTYQVSARFQSVEGLKTGADVQIAGVGVGKVSNVIIDPMDLVAVVTLQVDKGIELTEDTIASVRTAGLIGDKYIKLTPGGADEVLQDGDQIEETESAIDIMELISKYAFGSV</sequence>
<dbReference type="InterPro" id="IPR052336">
    <property type="entry name" value="MlaD_Phospholipid_Transporter"/>
</dbReference>
<evidence type="ECO:0000259" key="2">
    <source>
        <dbReference type="Pfam" id="PF02470"/>
    </source>
</evidence>
<keyword evidence="1" id="KW-0812">Transmembrane</keyword>
<dbReference type="HOGENOM" id="CLU_107027_1_1_7"/>
<organism evidence="3 4">
    <name type="scientific">Desulfatibacillum aliphaticivorans</name>
    <dbReference type="NCBI Taxonomy" id="218208"/>
    <lineage>
        <taxon>Bacteria</taxon>
        <taxon>Pseudomonadati</taxon>
        <taxon>Thermodesulfobacteriota</taxon>
        <taxon>Desulfobacteria</taxon>
        <taxon>Desulfobacterales</taxon>
        <taxon>Desulfatibacillaceae</taxon>
        <taxon>Desulfatibacillum</taxon>
    </lineage>
</organism>
<dbReference type="GO" id="GO:0005548">
    <property type="term" value="F:phospholipid transporter activity"/>
    <property type="evidence" value="ECO:0007669"/>
    <property type="project" value="TreeGrafter"/>
</dbReference>
<feature type="transmembrane region" description="Helical" evidence="1">
    <location>
        <begin position="6"/>
        <end position="26"/>
    </location>
</feature>
<dbReference type="InterPro" id="IPR003399">
    <property type="entry name" value="Mce/MlaD"/>
</dbReference>
<feature type="domain" description="Mce/MlaD" evidence="2">
    <location>
        <begin position="38"/>
        <end position="115"/>
    </location>
</feature>
<dbReference type="eggNOG" id="COG1463">
    <property type="taxonomic scope" value="Bacteria"/>
</dbReference>
<proteinExistence type="predicted"/>
<reference evidence="3 4" key="1">
    <citation type="journal article" date="2012" name="Environ. Microbiol.">
        <title>The genome sequence of Desulfatibacillum alkenivorans AK-01: a blueprint for anaerobic alkane oxidation.</title>
        <authorList>
            <person name="Callaghan A.V."/>
            <person name="Morris B.E."/>
            <person name="Pereira I.A."/>
            <person name="McInerney M.J."/>
            <person name="Austin R.N."/>
            <person name="Groves J.T."/>
            <person name="Kukor J.J."/>
            <person name="Suflita J.M."/>
            <person name="Young L.Y."/>
            <person name="Zylstra G.J."/>
            <person name="Wawrik B."/>
        </authorList>
    </citation>
    <scope>NUCLEOTIDE SEQUENCE [LARGE SCALE GENOMIC DNA]</scope>
    <source>
        <strain evidence="3 4">AK-01</strain>
    </source>
</reference>
<accession>B8FNE3</accession>
<keyword evidence="4" id="KW-1185">Reference proteome</keyword>
<dbReference type="PANTHER" id="PTHR33371">
    <property type="entry name" value="INTERMEMBRANE PHOSPHOLIPID TRANSPORT SYSTEM BINDING PROTEIN MLAD-RELATED"/>
    <property type="match status" value="1"/>
</dbReference>
<gene>
    <name evidence="3" type="ordered locus">Dalk_4433</name>
</gene>
<evidence type="ECO:0000256" key="1">
    <source>
        <dbReference type="SAM" id="Phobius"/>
    </source>
</evidence>
<evidence type="ECO:0000313" key="4">
    <source>
        <dbReference type="Proteomes" id="UP000000739"/>
    </source>
</evidence>
<dbReference type="EMBL" id="CP001322">
    <property type="protein sequence ID" value="ACL06112.1"/>
    <property type="molecule type" value="Genomic_DNA"/>
</dbReference>
<evidence type="ECO:0000313" key="3">
    <source>
        <dbReference type="EMBL" id="ACL06112.1"/>
    </source>
</evidence>
<dbReference type="Pfam" id="PF02470">
    <property type="entry name" value="MlaD"/>
    <property type="match status" value="1"/>
</dbReference>
<dbReference type="AlphaFoldDB" id="B8FNE3"/>
<dbReference type="NCBIfam" id="TIGR04430">
    <property type="entry name" value="OM_asym_MlaD"/>
    <property type="match status" value="1"/>
</dbReference>
<dbReference type="GO" id="GO:0005543">
    <property type="term" value="F:phospholipid binding"/>
    <property type="evidence" value="ECO:0007669"/>
    <property type="project" value="TreeGrafter"/>
</dbReference>
<dbReference type="RefSeq" id="WP_015949158.1">
    <property type="nucleotide sequence ID" value="NC_011768.1"/>
</dbReference>
<keyword evidence="1" id="KW-0472">Membrane</keyword>
<keyword evidence="1" id="KW-1133">Transmembrane helix</keyword>